<dbReference type="InterPro" id="IPR039425">
    <property type="entry name" value="RNA_pol_sigma-70-like"/>
</dbReference>
<dbReference type="PANTHER" id="PTHR43133">
    <property type="entry name" value="RNA POLYMERASE ECF-TYPE SIGMA FACTO"/>
    <property type="match status" value="1"/>
</dbReference>
<proteinExistence type="predicted"/>
<evidence type="ECO:0000256" key="3">
    <source>
        <dbReference type="ARBA" id="ARBA00023163"/>
    </source>
</evidence>
<feature type="region of interest" description="Disordered" evidence="4">
    <location>
        <begin position="322"/>
        <end position="402"/>
    </location>
</feature>
<evidence type="ECO:0000256" key="4">
    <source>
        <dbReference type="SAM" id="MobiDB-lite"/>
    </source>
</evidence>
<keyword evidence="3" id="KW-0804">Transcription</keyword>
<evidence type="ECO:0000256" key="1">
    <source>
        <dbReference type="ARBA" id="ARBA00023015"/>
    </source>
</evidence>
<dbReference type="EMBL" id="FNET01000012">
    <property type="protein sequence ID" value="SDL65983.1"/>
    <property type="molecule type" value="Genomic_DNA"/>
</dbReference>
<organism evidence="6 7">
    <name type="scientific">Lentzea albidocapillata subsp. violacea</name>
    <dbReference type="NCBI Taxonomy" id="128104"/>
    <lineage>
        <taxon>Bacteria</taxon>
        <taxon>Bacillati</taxon>
        <taxon>Actinomycetota</taxon>
        <taxon>Actinomycetes</taxon>
        <taxon>Pseudonocardiales</taxon>
        <taxon>Pseudonocardiaceae</taxon>
        <taxon>Lentzea</taxon>
    </lineage>
</organism>
<dbReference type="InterPro" id="IPR007627">
    <property type="entry name" value="RNA_pol_sigma70_r2"/>
</dbReference>
<reference evidence="7" key="1">
    <citation type="submission" date="2016-10" db="EMBL/GenBank/DDBJ databases">
        <authorList>
            <person name="Varghese N."/>
            <person name="Submissions S."/>
        </authorList>
    </citation>
    <scope>NUCLEOTIDE SEQUENCE [LARGE SCALE GENOMIC DNA]</scope>
    <source>
        <strain evidence="7">DSM 44796</strain>
    </source>
</reference>
<dbReference type="SUPFAM" id="SSF88946">
    <property type="entry name" value="Sigma2 domain of RNA polymerase sigma factors"/>
    <property type="match status" value="1"/>
</dbReference>
<dbReference type="Pfam" id="PF04542">
    <property type="entry name" value="Sigma70_r2"/>
    <property type="match status" value="1"/>
</dbReference>
<feature type="compositionally biased region" description="Low complexity" evidence="4">
    <location>
        <begin position="333"/>
        <end position="397"/>
    </location>
</feature>
<sequence>MSLMADEDMVDRLRAGEGAARHELFVRCQAKLRPYFRRRLRGHDDVDDLVSEVVVRALEGIRNGQQPQVLDAWLTGIAWNLLKDRYTELDQRDDRDVPDDLADDVDIAELMGRAELLSVLTAALDGLKPALRNVMTTHLRLTLQRDHLVVGGELAVALDIPKSQADRQLQRARQATYEAIASYVLTRVGRRHCTALDALAAGPFDPKTSAAVIKHATGCAACESHLREARDYSRWALGPGLAGLVDDEESKRTIIAFFSRGGDFAVGRTSVLGSITTRVATVPGVDTVVRLVQENPVVARALAAGTGLVAAAVIALLAANDDSPRGDVALPDPTGTSSGTTTSTTTGQPVATTATTTPPRGAPLVAVVTRAPTSTRTTAAEPAAVPVRPTTTTSTTSTPPPAPPARWAFARIDQNTAPIGQETPVPLAWQWGTTSGATVVRESTGVYRVRMPGAASPSAIAHVTVTYYQLPNPVGCVVRDNRSEGADQVVLVACHERAAAQDLRFTVLLAEPGGRSVVRPGDPVRVLGPGRYEVDLAGSLRGNGYAQVTPYSPGNVRCQPGGVRSTATGVTIAVRCTGESRFALTYTENGPLAGSTGAYAQTTGTSTDLRVDQTRSHNSTGGAMTLQRWGPGRYVVLMKGIGMQGGTVQASATETGYCHAMNWSSFPAPINDVWVTVQCVDDAGRVADLPFGVTAMRPPPAPGEQVGPLHPKDPGVHGPGDQWGYVQMQWPSTPVGVPTQMHPYWQWSTWAGRLGENDSWWSRKVTVTREGTGRYLVRMPGIGSPQAVPHVTAYSLSADGCVVRGHRADGIDGLVGVNCYGSTALPKDVPFHLFLGVPKSGSVTSEQATRTGIGAYEVMIPAAEAGFAKVTPLGDGPARCGHDGGVATGGQVRFRVICDRDTRWRLSHVQGTGLHQDTTAPAAYLTATGGGEVVRAFGEVPEIVRTSAGRYQVKYRTLGHPVVWPADAVQVTTLGSARTCTAIGLNSYGVPARNVWLTVRCFDQAGLPADSDFGVAYVRRP</sequence>
<evidence type="ECO:0000313" key="6">
    <source>
        <dbReference type="EMBL" id="SDL65983.1"/>
    </source>
</evidence>
<gene>
    <name evidence="6" type="ORF">SAMN04488074_112199</name>
</gene>
<dbReference type="GO" id="GO:0016987">
    <property type="term" value="F:sigma factor activity"/>
    <property type="evidence" value="ECO:0007669"/>
    <property type="project" value="UniProtKB-KW"/>
</dbReference>
<keyword evidence="1" id="KW-0805">Transcription regulation</keyword>
<evidence type="ECO:0000313" key="7">
    <source>
        <dbReference type="Proteomes" id="UP000199682"/>
    </source>
</evidence>
<keyword evidence="2" id="KW-0731">Sigma factor</keyword>
<dbReference type="InterPro" id="IPR013325">
    <property type="entry name" value="RNA_pol_sigma_r2"/>
</dbReference>
<dbReference type="PANTHER" id="PTHR43133:SF63">
    <property type="entry name" value="RNA POLYMERASE SIGMA FACTOR FECI-RELATED"/>
    <property type="match status" value="1"/>
</dbReference>
<dbReference type="Gene3D" id="1.10.1740.10">
    <property type="match status" value="1"/>
</dbReference>
<evidence type="ECO:0000256" key="2">
    <source>
        <dbReference type="ARBA" id="ARBA00023082"/>
    </source>
</evidence>
<accession>A0A1G9LVQ4</accession>
<name>A0A1G9LVQ4_9PSEU</name>
<feature type="domain" description="RNA polymerase sigma-70 region 2" evidence="5">
    <location>
        <begin position="25"/>
        <end position="87"/>
    </location>
</feature>
<protein>
    <submittedName>
        <fullName evidence="6">RNA polymerase sigma factor, sigma-70 family</fullName>
    </submittedName>
</protein>
<dbReference type="Proteomes" id="UP000199682">
    <property type="component" value="Unassembled WGS sequence"/>
</dbReference>
<dbReference type="GO" id="GO:0006352">
    <property type="term" value="P:DNA-templated transcription initiation"/>
    <property type="evidence" value="ECO:0007669"/>
    <property type="project" value="InterPro"/>
</dbReference>
<evidence type="ECO:0000259" key="5">
    <source>
        <dbReference type="Pfam" id="PF04542"/>
    </source>
</evidence>
<dbReference type="AlphaFoldDB" id="A0A1G9LVQ4"/>